<dbReference type="EMBL" id="BMVP01000010">
    <property type="protein sequence ID" value="GHB71570.1"/>
    <property type="molecule type" value="Genomic_DNA"/>
</dbReference>
<comment type="caution">
    <text evidence="1">The sequence shown here is derived from an EMBL/GenBank/DDBJ whole genome shotgun (WGS) entry which is preliminary data.</text>
</comment>
<dbReference type="Proteomes" id="UP000642673">
    <property type="component" value="Unassembled WGS sequence"/>
</dbReference>
<organism evidence="1 2">
    <name type="scientific">Streptomyces cirratus</name>
    <dbReference type="NCBI Taxonomy" id="68187"/>
    <lineage>
        <taxon>Bacteria</taxon>
        <taxon>Bacillati</taxon>
        <taxon>Actinomycetota</taxon>
        <taxon>Actinomycetes</taxon>
        <taxon>Kitasatosporales</taxon>
        <taxon>Streptomycetaceae</taxon>
        <taxon>Streptomyces</taxon>
    </lineage>
</organism>
<evidence type="ECO:0000313" key="2">
    <source>
        <dbReference type="Proteomes" id="UP000642673"/>
    </source>
</evidence>
<evidence type="ECO:0000313" key="1">
    <source>
        <dbReference type="EMBL" id="GHB71570.1"/>
    </source>
</evidence>
<sequence>MADSQVTPLISGGVLGCWGDGTTPSGKWGSVEPEAAEKFDTGLLGYRELRSTARSFQLQKR</sequence>
<accession>A0ABQ3F3M9</accession>
<reference evidence="2" key="1">
    <citation type="journal article" date="2019" name="Int. J. Syst. Evol. Microbiol.">
        <title>The Global Catalogue of Microorganisms (GCM) 10K type strain sequencing project: providing services to taxonomists for standard genome sequencing and annotation.</title>
        <authorList>
            <consortium name="The Broad Institute Genomics Platform"/>
            <consortium name="The Broad Institute Genome Sequencing Center for Infectious Disease"/>
            <person name="Wu L."/>
            <person name="Ma J."/>
        </authorList>
    </citation>
    <scope>NUCLEOTIDE SEQUENCE [LARGE SCALE GENOMIC DNA]</scope>
    <source>
        <strain evidence="2">JCM 4738</strain>
    </source>
</reference>
<gene>
    <name evidence="1" type="ORF">GCM10010347_47330</name>
</gene>
<protein>
    <submittedName>
        <fullName evidence="1">Uncharacterized protein</fullName>
    </submittedName>
</protein>
<name>A0ABQ3F3M9_9ACTN</name>
<proteinExistence type="predicted"/>
<keyword evidence="2" id="KW-1185">Reference proteome</keyword>